<dbReference type="Proteomes" id="UP000245133">
    <property type="component" value="Unassembled WGS sequence"/>
</dbReference>
<name>A0A2P2E0P7_9LEPT</name>
<dbReference type="InterPro" id="IPR010865">
    <property type="entry name" value="DUF1499"/>
</dbReference>
<protein>
    <recommendedName>
        <fullName evidence="3">DUF1499 domain-containing protein</fullName>
    </recommendedName>
</protein>
<evidence type="ECO:0000313" key="1">
    <source>
        <dbReference type="EMBL" id="GBF50366.1"/>
    </source>
</evidence>
<dbReference type="Pfam" id="PF07386">
    <property type="entry name" value="DUF1499"/>
    <property type="match status" value="1"/>
</dbReference>
<dbReference type="OrthoDB" id="327612at2"/>
<gene>
    <name evidence="1" type="ORF">LPTSP4_18910</name>
</gene>
<reference evidence="1 2" key="1">
    <citation type="submission" date="2018-02" db="EMBL/GenBank/DDBJ databases">
        <title>Novel Leptospira species isolated from soil and water in Japan.</title>
        <authorList>
            <person name="Nakao R."/>
            <person name="Masuzawa T."/>
        </authorList>
    </citation>
    <scope>NUCLEOTIDE SEQUENCE [LARGE SCALE GENOMIC DNA]</scope>
    <source>
        <strain evidence="1 2">YH101</strain>
    </source>
</reference>
<proteinExistence type="predicted"/>
<dbReference type="EMBL" id="BFBB01000004">
    <property type="protein sequence ID" value="GBF50366.1"/>
    <property type="molecule type" value="Genomic_DNA"/>
</dbReference>
<dbReference type="AlphaFoldDB" id="A0A2P2E0P7"/>
<comment type="caution">
    <text evidence="1">The sequence shown here is derived from an EMBL/GenBank/DDBJ whole genome shotgun (WGS) entry which is preliminary data.</text>
</comment>
<dbReference type="RefSeq" id="WP_108976202.1">
    <property type="nucleotide sequence ID" value="NZ_BFBB01000004.1"/>
</dbReference>
<keyword evidence="2" id="KW-1185">Reference proteome</keyword>
<evidence type="ECO:0000313" key="2">
    <source>
        <dbReference type="Proteomes" id="UP000245133"/>
    </source>
</evidence>
<accession>A0A2P2E0P7</accession>
<evidence type="ECO:0008006" key="3">
    <source>
        <dbReference type="Google" id="ProtNLM"/>
    </source>
</evidence>
<dbReference type="PANTHER" id="PTHR34801:SF6">
    <property type="entry name" value="SLL1620 PROTEIN"/>
    <property type="match status" value="1"/>
</dbReference>
<organism evidence="1 2">
    <name type="scientific">Leptospira ryugenii</name>
    <dbReference type="NCBI Taxonomy" id="1917863"/>
    <lineage>
        <taxon>Bacteria</taxon>
        <taxon>Pseudomonadati</taxon>
        <taxon>Spirochaetota</taxon>
        <taxon>Spirochaetia</taxon>
        <taxon>Leptospirales</taxon>
        <taxon>Leptospiraceae</taxon>
        <taxon>Leptospira</taxon>
    </lineage>
</organism>
<dbReference type="PANTHER" id="PTHR34801">
    <property type="entry name" value="EXPRESSED PROTEIN"/>
    <property type="match status" value="1"/>
</dbReference>
<sequence>MEAGIGVFVLCCMSLLSPFYGVSEGELHGCPPSPNCISSQSMKFNLIHHTEALQYSVSREEAFRKVKGFIDASENVHIDEIREGEYIRLTYFTKVFRFPDRVELFFPNSEQIVQFRSHSWLGFWDVFANRIRREKFQRVLTAEDPPKKDEVFL</sequence>